<protein>
    <recommendedName>
        <fullName evidence="3">beta-lactamase</fullName>
        <ecNumber evidence="3">3.5.2.6</ecNumber>
    </recommendedName>
</protein>
<feature type="chain" id="PRO_5016863860" description="beta-lactamase" evidence="7">
    <location>
        <begin position="30"/>
        <end position="311"/>
    </location>
</feature>
<keyword evidence="6" id="KW-0046">Antibiotic resistance</keyword>
<dbReference type="PANTHER" id="PTHR30627:SF6">
    <property type="entry name" value="BETA-LACTAMASE YBXI-RELATED"/>
    <property type="match status" value="1"/>
</dbReference>
<dbReference type="GO" id="GO:0071555">
    <property type="term" value="P:cell wall organization"/>
    <property type="evidence" value="ECO:0007669"/>
    <property type="project" value="TreeGrafter"/>
</dbReference>
<reference evidence="9 10" key="1">
    <citation type="submission" date="2018-05" db="EMBL/GenBank/DDBJ databases">
        <title>Complete genome sequence of Megasphaera sp. AJH120T, isolated from the ceca of a chicken.</title>
        <authorList>
            <person name="Maki J."/>
            <person name="Looft T."/>
        </authorList>
    </citation>
    <scope>NUCLEOTIDE SEQUENCE [LARGE SCALE GENOMIC DNA]</scope>
    <source>
        <strain evidence="9 10">AJH120</strain>
    </source>
</reference>
<comment type="similarity">
    <text evidence="2">Belongs to the class-D beta-lactamase family.</text>
</comment>
<proteinExistence type="inferred from homology"/>
<dbReference type="AlphaFoldDB" id="A0A346AYZ3"/>
<dbReference type="InterPro" id="IPR050515">
    <property type="entry name" value="Beta-lactam/transpept"/>
</dbReference>
<dbReference type="EMBL" id="CP029462">
    <property type="protein sequence ID" value="AXL21086.1"/>
    <property type="molecule type" value="Genomic_DNA"/>
</dbReference>
<evidence type="ECO:0000256" key="5">
    <source>
        <dbReference type="ARBA" id="ARBA00022801"/>
    </source>
</evidence>
<dbReference type="GO" id="GO:0008800">
    <property type="term" value="F:beta-lactamase activity"/>
    <property type="evidence" value="ECO:0007669"/>
    <property type="project" value="UniProtKB-EC"/>
</dbReference>
<dbReference type="OrthoDB" id="9762883at2"/>
<evidence type="ECO:0000259" key="8">
    <source>
        <dbReference type="Pfam" id="PF00905"/>
    </source>
</evidence>
<dbReference type="Proteomes" id="UP000254337">
    <property type="component" value="Chromosome"/>
</dbReference>
<dbReference type="Gene3D" id="3.40.710.10">
    <property type="entry name" value="DD-peptidase/beta-lactamase superfamily"/>
    <property type="match status" value="1"/>
</dbReference>
<feature type="domain" description="Penicillin-binding protein transpeptidase" evidence="8">
    <location>
        <begin position="61"/>
        <end position="278"/>
    </location>
</feature>
<dbReference type="PANTHER" id="PTHR30627">
    <property type="entry name" value="PEPTIDOGLYCAN D,D-TRANSPEPTIDASE"/>
    <property type="match status" value="1"/>
</dbReference>
<evidence type="ECO:0000313" key="10">
    <source>
        <dbReference type="Proteomes" id="UP000254337"/>
    </source>
</evidence>
<evidence type="ECO:0000313" key="9">
    <source>
        <dbReference type="EMBL" id="AXL21086.1"/>
    </source>
</evidence>
<keyword evidence="5" id="KW-0378">Hydrolase</keyword>
<dbReference type="KEGG" id="meg:DKB62_05610"/>
<dbReference type="Pfam" id="PF00905">
    <property type="entry name" value="Transpeptidase"/>
    <property type="match status" value="1"/>
</dbReference>
<evidence type="ECO:0000256" key="3">
    <source>
        <dbReference type="ARBA" id="ARBA00012865"/>
    </source>
</evidence>
<evidence type="ECO:0000256" key="1">
    <source>
        <dbReference type="ARBA" id="ARBA00001526"/>
    </source>
</evidence>
<gene>
    <name evidence="9" type="ORF">DKB62_05610</name>
</gene>
<dbReference type="GO" id="GO:0008658">
    <property type="term" value="F:penicillin binding"/>
    <property type="evidence" value="ECO:0007669"/>
    <property type="project" value="InterPro"/>
</dbReference>
<evidence type="ECO:0000256" key="7">
    <source>
        <dbReference type="SAM" id="SignalP"/>
    </source>
</evidence>
<dbReference type="GO" id="GO:0046677">
    <property type="term" value="P:response to antibiotic"/>
    <property type="evidence" value="ECO:0007669"/>
    <property type="project" value="UniProtKB-KW"/>
</dbReference>
<name>A0A346AYZ3_9FIRM</name>
<sequence length="311" mass="35324">MQTNPFKRFFVFICCLTVILFSAGVSHTAAETTVEINLQEYFDGVNGTAIFYYPESDTYAVYQKELSEKRSSPCSTFKIFSTYVGLDMGVIQMNDSVRTWNGTRYWYEPWNRDIGLPDAFRQSCVWYYRQVIDDIGQPVMQAYIDEMNYGNRDISDWQGDLNEGEPLTDLKGFWLESSLKISPKEQIQVLRRIMERPEKGELANTLKLLMLTRDDAETSLKVYGKTGFGRVDGKNTDAWFVGLYEREEKTAYFALRLDDPDNPKATSDKAKTIALSIIDDMAGNALFAEVRRISDSGATAAKAAFPSGKVN</sequence>
<feature type="signal peptide" evidence="7">
    <location>
        <begin position="1"/>
        <end position="29"/>
    </location>
</feature>
<accession>A0A346AYZ3</accession>
<keyword evidence="10" id="KW-1185">Reference proteome</keyword>
<evidence type="ECO:0000256" key="2">
    <source>
        <dbReference type="ARBA" id="ARBA00007898"/>
    </source>
</evidence>
<evidence type="ECO:0000256" key="4">
    <source>
        <dbReference type="ARBA" id="ARBA00022729"/>
    </source>
</evidence>
<dbReference type="GO" id="GO:0005886">
    <property type="term" value="C:plasma membrane"/>
    <property type="evidence" value="ECO:0007669"/>
    <property type="project" value="TreeGrafter"/>
</dbReference>
<dbReference type="InterPro" id="IPR012338">
    <property type="entry name" value="Beta-lactam/transpept-like"/>
</dbReference>
<keyword evidence="4 7" id="KW-0732">Signal</keyword>
<dbReference type="SUPFAM" id="SSF56601">
    <property type="entry name" value="beta-lactamase/transpeptidase-like"/>
    <property type="match status" value="1"/>
</dbReference>
<organism evidence="9 10">
    <name type="scientific">Megasphaera stantonii</name>
    <dbReference type="NCBI Taxonomy" id="2144175"/>
    <lineage>
        <taxon>Bacteria</taxon>
        <taxon>Bacillati</taxon>
        <taxon>Bacillota</taxon>
        <taxon>Negativicutes</taxon>
        <taxon>Veillonellales</taxon>
        <taxon>Veillonellaceae</taxon>
        <taxon>Megasphaera</taxon>
    </lineage>
</organism>
<dbReference type="InterPro" id="IPR001460">
    <property type="entry name" value="PCN-bd_Tpept"/>
</dbReference>
<dbReference type="EC" id="3.5.2.6" evidence="3"/>
<evidence type="ECO:0000256" key="6">
    <source>
        <dbReference type="ARBA" id="ARBA00023251"/>
    </source>
</evidence>
<comment type="catalytic activity">
    <reaction evidence="1">
        <text>a beta-lactam + H2O = a substituted beta-amino acid</text>
        <dbReference type="Rhea" id="RHEA:20401"/>
        <dbReference type="ChEBI" id="CHEBI:15377"/>
        <dbReference type="ChEBI" id="CHEBI:35627"/>
        <dbReference type="ChEBI" id="CHEBI:140347"/>
        <dbReference type="EC" id="3.5.2.6"/>
    </reaction>
</comment>